<dbReference type="Proteomes" id="UP000515908">
    <property type="component" value="Chromosome 22"/>
</dbReference>
<dbReference type="Pfam" id="PF02567">
    <property type="entry name" value="PhzC-PhzF"/>
    <property type="match status" value="1"/>
</dbReference>
<dbReference type="OrthoDB" id="75169at2759"/>
<evidence type="ECO:0000313" key="3">
    <source>
        <dbReference type="EMBL" id="CAD2221723.1"/>
    </source>
</evidence>
<proteinExistence type="inferred from homology"/>
<sequence length="153" mass="17137">MHFPFNKPDVITGLLPPSVLRDLEKALHVEEGTVLDIACNRHLRYYAARLKSGAAVEHCVAEETTLRQVFLSEAYLTAQKQHPDLIHPISALGVIAEDDDTERSDVISRFFAPWLGVLEDPVTGSWCTVFVPNWLQAHDRLTVGSQLRSYQAS</sequence>
<organism evidence="3 4">
    <name type="scientific">Angomonas deanei</name>
    <dbReference type="NCBI Taxonomy" id="59799"/>
    <lineage>
        <taxon>Eukaryota</taxon>
        <taxon>Discoba</taxon>
        <taxon>Euglenozoa</taxon>
        <taxon>Kinetoplastea</taxon>
        <taxon>Metakinetoplastina</taxon>
        <taxon>Trypanosomatida</taxon>
        <taxon>Trypanosomatidae</taxon>
        <taxon>Strigomonadinae</taxon>
        <taxon>Angomonas</taxon>
    </lineage>
</organism>
<dbReference type="VEuPathDB" id="TriTrypDB:ADEAN_000925800"/>
<protein>
    <submittedName>
        <fullName evidence="3">Phenazine biosynthesis-like protein, putative</fullName>
    </submittedName>
</protein>
<dbReference type="AlphaFoldDB" id="A0A7G2CTF5"/>
<dbReference type="Gene3D" id="3.10.310.10">
    <property type="entry name" value="Diaminopimelate Epimerase, Chain A, domain 1"/>
    <property type="match status" value="1"/>
</dbReference>
<name>A0A7G2CTF5_9TRYP</name>
<keyword evidence="4" id="KW-1185">Reference proteome</keyword>
<reference evidence="3 4" key="1">
    <citation type="submission" date="2020-08" db="EMBL/GenBank/DDBJ databases">
        <authorList>
            <person name="Newling K."/>
            <person name="Davey J."/>
            <person name="Forrester S."/>
        </authorList>
    </citation>
    <scope>NUCLEOTIDE SEQUENCE [LARGE SCALE GENOMIC DNA]</scope>
    <source>
        <strain evidence="4">Crithidia deanei Carvalho (ATCC PRA-265)</strain>
    </source>
</reference>
<accession>A0A7G2CTF5</accession>
<dbReference type="PANTHER" id="PTHR13774:SF17">
    <property type="entry name" value="PHENAZINE BIOSYNTHESIS-LIKE DOMAIN-CONTAINING PROTEIN"/>
    <property type="match status" value="1"/>
</dbReference>
<dbReference type="PANTHER" id="PTHR13774">
    <property type="entry name" value="PHENAZINE BIOSYNTHESIS PROTEIN"/>
    <property type="match status" value="1"/>
</dbReference>
<dbReference type="GO" id="GO:0016853">
    <property type="term" value="F:isomerase activity"/>
    <property type="evidence" value="ECO:0007669"/>
    <property type="project" value="UniProtKB-KW"/>
</dbReference>
<evidence type="ECO:0000256" key="2">
    <source>
        <dbReference type="ARBA" id="ARBA00023235"/>
    </source>
</evidence>
<dbReference type="EMBL" id="LR877166">
    <property type="protein sequence ID" value="CAD2221723.1"/>
    <property type="molecule type" value="Genomic_DNA"/>
</dbReference>
<dbReference type="SUPFAM" id="SSF54506">
    <property type="entry name" value="Diaminopimelate epimerase-like"/>
    <property type="match status" value="1"/>
</dbReference>
<gene>
    <name evidence="3" type="ORF">ADEAN_000925800</name>
</gene>
<evidence type="ECO:0000256" key="1">
    <source>
        <dbReference type="ARBA" id="ARBA00008270"/>
    </source>
</evidence>
<keyword evidence="2" id="KW-0413">Isomerase</keyword>
<dbReference type="GO" id="GO:0005737">
    <property type="term" value="C:cytoplasm"/>
    <property type="evidence" value="ECO:0007669"/>
    <property type="project" value="TreeGrafter"/>
</dbReference>
<evidence type="ECO:0000313" key="4">
    <source>
        <dbReference type="Proteomes" id="UP000515908"/>
    </source>
</evidence>
<comment type="similarity">
    <text evidence="1">Belongs to the PhzF family.</text>
</comment>
<dbReference type="InterPro" id="IPR003719">
    <property type="entry name" value="Phenazine_PhzF-like"/>
</dbReference>